<organism evidence="2 3">
    <name type="scientific">Aphanomyces euteiches</name>
    <dbReference type="NCBI Taxonomy" id="100861"/>
    <lineage>
        <taxon>Eukaryota</taxon>
        <taxon>Sar</taxon>
        <taxon>Stramenopiles</taxon>
        <taxon>Oomycota</taxon>
        <taxon>Saprolegniomycetes</taxon>
        <taxon>Saprolegniales</taxon>
        <taxon>Verrucalvaceae</taxon>
        <taxon>Aphanomyces</taxon>
    </lineage>
</organism>
<dbReference type="Proteomes" id="UP000481153">
    <property type="component" value="Unassembled WGS sequence"/>
</dbReference>
<dbReference type="EMBL" id="VJMJ01000310">
    <property type="protein sequence ID" value="KAF0723311.1"/>
    <property type="molecule type" value="Genomic_DNA"/>
</dbReference>
<evidence type="ECO:0000313" key="3">
    <source>
        <dbReference type="Proteomes" id="UP000481153"/>
    </source>
</evidence>
<keyword evidence="1" id="KW-0472">Membrane</keyword>
<comment type="caution">
    <text evidence="2">The sequence shown here is derived from an EMBL/GenBank/DDBJ whole genome shotgun (WGS) entry which is preliminary data.</text>
</comment>
<keyword evidence="1" id="KW-1133">Transmembrane helix</keyword>
<protein>
    <submittedName>
        <fullName evidence="2">Uncharacterized protein</fullName>
    </submittedName>
</protein>
<sequence length="255" mass="27396">MALQIVLQLGGVSSSLEAEAIKFRSSHGAALALHVVGVDSSRRDELQSLLFPPVLPRIRRGNYQCFARITGTTLCPFTNTTADCGSNASVTLPPLNPINQSRAPTMSPGALLNASFAPTVTTSTASSSKMLSPLVIALISAVSVLALLLFVAVVALFRRHRHASEESYLQPLDTRKMRQLAMRRHQPDSISIQPVGGGGGFHHYPEFPTMTTPIMGDGVHVEDSSRALDTAYLMAATVASQPPVWRFSESSNIME</sequence>
<keyword evidence="3" id="KW-1185">Reference proteome</keyword>
<dbReference type="AlphaFoldDB" id="A0A6G0W851"/>
<evidence type="ECO:0000256" key="1">
    <source>
        <dbReference type="SAM" id="Phobius"/>
    </source>
</evidence>
<keyword evidence="1" id="KW-0812">Transmembrane</keyword>
<evidence type="ECO:0000313" key="2">
    <source>
        <dbReference type="EMBL" id="KAF0723311.1"/>
    </source>
</evidence>
<proteinExistence type="predicted"/>
<dbReference type="VEuPathDB" id="FungiDB:AeMF1_002865"/>
<accession>A0A6G0W851</accession>
<name>A0A6G0W851_9STRA</name>
<reference evidence="2 3" key="1">
    <citation type="submission" date="2019-07" db="EMBL/GenBank/DDBJ databases">
        <title>Genomics analysis of Aphanomyces spp. identifies a new class of oomycete effector associated with host adaptation.</title>
        <authorList>
            <person name="Gaulin E."/>
        </authorList>
    </citation>
    <scope>NUCLEOTIDE SEQUENCE [LARGE SCALE GENOMIC DNA]</scope>
    <source>
        <strain evidence="2 3">ATCC 201684</strain>
    </source>
</reference>
<gene>
    <name evidence="2" type="ORF">Ae201684_017750</name>
</gene>
<feature type="transmembrane region" description="Helical" evidence="1">
    <location>
        <begin position="134"/>
        <end position="157"/>
    </location>
</feature>